<evidence type="ECO:0000256" key="3">
    <source>
        <dbReference type="ARBA" id="ARBA00022722"/>
    </source>
</evidence>
<dbReference type="EMBL" id="NBNE01013571">
    <property type="protein sequence ID" value="OWY94986.1"/>
    <property type="molecule type" value="Genomic_DNA"/>
</dbReference>
<dbReference type="InterPro" id="IPR036397">
    <property type="entry name" value="RNaseH_sf"/>
</dbReference>
<dbReference type="OrthoDB" id="1742547at2759"/>
<dbReference type="AlphaFoldDB" id="A0A225UR18"/>
<proteinExistence type="predicted"/>
<dbReference type="Gene3D" id="3.30.70.270">
    <property type="match status" value="2"/>
</dbReference>
<dbReference type="InterPro" id="IPR002156">
    <property type="entry name" value="RNaseH_domain"/>
</dbReference>
<evidence type="ECO:0000256" key="2">
    <source>
        <dbReference type="ARBA" id="ARBA00022695"/>
    </source>
</evidence>
<keyword evidence="4" id="KW-0255">Endonuclease</keyword>
<dbReference type="GO" id="GO:0004523">
    <property type="term" value="F:RNA-DNA hybrid ribonuclease activity"/>
    <property type="evidence" value="ECO:0007669"/>
    <property type="project" value="InterPro"/>
</dbReference>
<dbReference type="InterPro" id="IPR012337">
    <property type="entry name" value="RNaseH-like_sf"/>
</dbReference>
<name>A0A225UR18_9STRA</name>
<evidence type="ECO:0000313" key="11">
    <source>
        <dbReference type="Proteomes" id="UP000198211"/>
    </source>
</evidence>
<dbReference type="GO" id="GO:0003964">
    <property type="term" value="F:RNA-directed DNA polymerase activity"/>
    <property type="evidence" value="ECO:0007669"/>
    <property type="project" value="UniProtKB-KW"/>
</dbReference>
<feature type="domain" description="RNase H type-1" evidence="8">
    <location>
        <begin position="406"/>
        <end position="487"/>
    </location>
</feature>
<sequence>MSLDMASRYGQRFLSNQDDRKSQVEIRLRMSVWAFSVDSNVIWSEKCTPDLIIAWEAEVDQEVLDYLNLDPQDDGPPGRPCFSVVANPGGPNDSVQRNILAPTQMSPVLSSYIDDIAHGAPTWGALCADFDALLYRLRYWNISVSLPKCEFGKLSIPYLSHEISAEGIRATPKIAKGVQDLPFPTTLKGVKFFLGSLNYYHKFIEDDPVVEASLYELSDDQVRSGRDLSRAKQAFEILKHKIVSTPDTLTGPNLLGQEHDGLIQPVRFTGRVLHDAELRYHIAEKEVIAVLRVLQVFRTLIQGCPLVVYTRHSVLKWIMKSKTADGRCVPWGVLLSQWNLDVSKIQRDEDGLAAILGAGITPREHLDEVAEELIPAKGRAKPPPIISVEMLEDTFEGIVLSFDGAAKTSTRQDVTVNDAEYCGLLNGLTMAQARGVRDLIAVGDSRIVLQQVQGLINCNQPNLQRRLTSCETLKAKFDSRDFNQAADYLTSKTLLLGRSWSVQDDGERQHLERVSNIQEKWMKSAEGHPATGHSGFVITQDEEGCPDDPRRPSTLD</sequence>
<dbReference type="Pfam" id="PF17917">
    <property type="entry name" value="RT_RNaseH"/>
    <property type="match status" value="1"/>
</dbReference>
<reference evidence="11" key="1">
    <citation type="submission" date="2017-03" db="EMBL/GenBank/DDBJ databases">
        <title>Phytopthora megakarya and P. palmivora, two closely related causual agents of cacao black pod achieved similar genome size and gene model numbers by different mechanisms.</title>
        <authorList>
            <person name="Ali S."/>
            <person name="Shao J."/>
            <person name="Larry D.J."/>
            <person name="Kronmiller B."/>
            <person name="Shen D."/>
            <person name="Strem M.D."/>
            <person name="Melnick R.L."/>
            <person name="Guiltinan M.J."/>
            <person name="Tyler B.M."/>
            <person name="Meinhardt L.W."/>
            <person name="Bailey B.A."/>
        </authorList>
    </citation>
    <scope>NUCLEOTIDE SEQUENCE [LARGE SCALE GENOMIC DNA]</scope>
    <source>
        <strain evidence="11">zdho120</strain>
    </source>
</reference>
<dbReference type="PANTHER" id="PTHR37984:SF5">
    <property type="entry name" value="PROTEIN NYNRIN-LIKE"/>
    <property type="match status" value="1"/>
</dbReference>
<dbReference type="Pfam" id="PF13456">
    <property type="entry name" value="RVT_3"/>
    <property type="match status" value="1"/>
</dbReference>
<dbReference type="PANTHER" id="PTHR37984">
    <property type="entry name" value="PROTEIN CBG26694"/>
    <property type="match status" value="1"/>
</dbReference>
<dbReference type="InterPro" id="IPR041373">
    <property type="entry name" value="RT_RNaseH"/>
</dbReference>
<accession>A0A225UR18</accession>
<evidence type="ECO:0000256" key="7">
    <source>
        <dbReference type="SAM" id="MobiDB-lite"/>
    </source>
</evidence>
<keyword evidence="3" id="KW-0540">Nuclease</keyword>
<keyword evidence="11" id="KW-1185">Reference proteome</keyword>
<dbReference type="SUPFAM" id="SSF56672">
    <property type="entry name" value="DNA/RNA polymerases"/>
    <property type="match status" value="1"/>
</dbReference>
<dbReference type="Gene3D" id="3.30.420.10">
    <property type="entry name" value="Ribonuclease H-like superfamily/Ribonuclease H"/>
    <property type="match status" value="1"/>
</dbReference>
<dbReference type="Proteomes" id="UP000198211">
    <property type="component" value="Unassembled WGS sequence"/>
</dbReference>
<evidence type="ECO:0000259" key="8">
    <source>
        <dbReference type="Pfam" id="PF13456"/>
    </source>
</evidence>
<feature type="compositionally biased region" description="Basic and acidic residues" evidence="7">
    <location>
        <begin position="547"/>
        <end position="556"/>
    </location>
</feature>
<gene>
    <name evidence="10" type="ORF">PHMEG_00035139</name>
</gene>
<evidence type="ECO:0000256" key="1">
    <source>
        <dbReference type="ARBA" id="ARBA00022679"/>
    </source>
</evidence>
<evidence type="ECO:0000256" key="5">
    <source>
        <dbReference type="ARBA" id="ARBA00022801"/>
    </source>
</evidence>
<dbReference type="SUPFAM" id="SSF53098">
    <property type="entry name" value="Ribonuclease H-like"/>
    <property type="match status" value="1"/>
</dbReference>
<evidence type="ECO:0000259" key="9">
    <source>
        <dbReference type="Pfam" id="PF17917"/>
    </source>
</evidence>
<evidence type="ECO:0000313" key="10">
    <source>
        <dbReference type="EMBL" id="OWY94986.1"/>
    </source>
</evidence>
<keyword evidence="1" id="KW-0808">Transferase</keyword>
<keyword evidence="6 10" id="KW-0695">RNA-directed DNA polymerase</keyword>
<comment type="caution">
    <text evidence="10">The sequence shown here is derived from an EMBL/GenBank/DDBJ whole genome shotgun (WGS) entry which is preliminary data.</text>
</comment>
<organism evidence="10 11">
    <name type="scientific">Phytophthora megakarya</name>
    <dbReference type="NCBI Taxonomy" id="4795"/>
    <lineage>
        <taxon>Eukaryota</taxon>
        <taxon>Sar</taxon>
        <taxon>Stramenopiles</taxon>
        <taxon>Oomycota</taxon>
        <taxon>Peronosporomycetes</taxon>
        <taxon>Peronosporales</taxon>
        <taxon>Peronosporaceae</taxon>
        <taxon>Phytophthora</taxon>
    </lineage>
</organism>
<dbReference type="GO" id="GO:0003676">
    <property type="term" value="F:nucleic acid binding"/>
    <property type="evidence" value="ECO:0007669"/>
    <property type="project" value="InterPro"/>
</dbReference>
<protein>
    <submittedName>
        <fullName evidence="10">Reverse transcriptase</fullName>
    </submittedName>
</protein>
<evidence type="ECO:0000256" key="4">
    <source>
        <dbReference type="ARBA" id="ARBA00022759"/>
    </source>
</evidence>
<dbReference type="InterPro" id="IPR043502">
    <property type="entry name" value="DNA/RNA_pol_sf"/>
</dbReference>
<evidence type="ECO:0000256" key="6">
    <source>
        <dbReference type="ARBA" id="ARBA00022918"/>
    </source>
</evidence>
<dbReference type="InterPro" id="IPR050951">
    <property type="entry name" value="Retrovirus_Pol_polyprotein"/>
</dbReference>
<dbReference type="InterPro" id="IPR043128">
    <property type="entry name" value="Rev_trsase/Diguanyl_cyclase"/>
</dbReference>
<feature type="non-terminal residue" evidence="10">
    <location>
        <position position="556"/>
    </location>
</feature>
<keyword evidence="2" id="KW-0548">Nucleotidyltransferase</keyword>
<feature type="domain" description="Reverse transcriptase RNase H-like" evidence="9">
    <location>
        <begin position="255"/>
        <end position="337"/>
    </location>
</feature>
<keyword evidence="5" id="KW-0378">Hydrolase</keyword>
<feature type="region of interest" description="Disordered" evidence="7">
    <location>
        <begin position="525"/>
        <end position="556"/>
    </location>
</feature>